<reference evidence="2" key="2">
    <citation type="submission" date="2017-11" db="EMBL/GenBank/DDBJ databases">
        <title>Coralsnake Venomics: Analyses of Venom Gland Transcriptomes and Proteomes of Six Brazilian Taxa.</title>
        <authorList>
            <person name="Aird S.D."/>
            <person name="Jorge da Silva N."/>
            <person name="Qiu L."/>
            <person name="Villar-Briones A."/>
            <person name="Aparecida-Saddi V."/>
            <person name="Campos-Telles M.P."/>
            <person name="Grau M."/>
            <person name="Mikheyev A.S."/>
        </authorList>
    </citation>
    <scope>NUCLEOTIDE SEQUENCE</scope>
    <source>
        <tissue evidence="2">Venom_gland</tissue>
    </source>
</reference>
<keyword evidence="1" id="KW-0472">Membrane</keyword>
<dbReference type="EMBL" id="IACL01063510">
    <property type="protein sequence ID" value="LAB07233.1"/>
    <property type="molecule type" value="Transcribed_RNA"/>
</dbReference>
<proteinExistence type="predicted"/>
<sequence length="110" mass="12655">MKSIMQGTFNLWNYRTNNSHESINFQLKSFLKLFQALTRIPFNVTNSMTQEDELHISISKYKNKVAYSAGIAVFCFVKLSLHVSAIVVGRRGRENIFKNSEKCNVKDSCQ</sequence>
<keyword evidence="1" id="KW-0812">Transmembrane</keyword>
<reference evidence="2" key="1">
    <citation type="submission" date="2017-07" db="EMBL/GenBank/DDBJ databases">
        <authorList>
            <person name="Mikheyev A."/>
            <person name="Grau M."/>
        </authorList>
    </citation>
    <scope>NUCLEOTIDE SEQUENCE</scope>
    <source>
        <tissue evidence="2">Venom_gland</tissue>
    </source>
</reference>
<keyword evidence="1" id="KW-1133">Transmembrane helix</keyword>
<evidence type="ECO:0000313" key="2">
    <source>
        <dbReference type="EMBL" id="LAB07233.1"/>
    </source>
</evidence>
<accession>A0A2D4KEW2</accession>
<protein>
    <submittedName>
        <fullName evidence="2">Uncharacterized protein</fullName>
    </submittedName>
</protein>
<dbReference type="AlphaFoldDB" id="A0A2D4KEW2"/>
<evidence type="ECO:0000256" key="1">
    <source>
        <dbReference type="SAM" id="Phobius"/>
    </source>
</evidence>
<feature type="transmembrane region" description="Helical" evidence="1">
    <location>
        <begin position="65"/>
        <end position="88"/>
    </location>
</feature>
<organism evidence="2">
    <name type="scientific">Micrurus paraensis</name>
    <dbReference type="NCBI Taxonomy" id="1970185"/>
    <lineage>
        <taxon>Eukaryota</taxon>
        <taxon>Metazoa</taxon>
        <taxon>Chordata</taxon>
        <taxon>Craniata</taxon>
        <taxon>Vertebrata</taxon>
        <taxon>Euteleostomi</taxon>
        <taxon>Lepidosauria</taxon>
        <taxon>Squamata</taxon>
        <taxon>Bifurcata</taxon>
        <taxon>Unidentata</taxon>
        <taxon>Episquamata</taxon>
        <taxon>Toxicofera</taxon>
        <taxon>Serpentes</taxon>
        <taxon>Colubroidea</taxon>
        <taxon>Elapidae</taxon>
        <taxon>Elapinae</taxon>
        <taxon>Micrurus</taxon>
    </lineage>
</organism>
<name>A0A2D4KEW2_9SAUR</name>